<feature type="compositionally biased region" description="Low complexity" evidence="6">
    <location>
        <begin position="175"/>
        <end position="188"/>
    </location>
</feature>
<dbReference type="GO" id="GO:0120015">
    <property type="term" value="F:sterol transfer activity"/>
    <property type="evidence" value="ECO:0007669"/>
    <property type="project" value="TreeGrafter"/>
</dbReference>
<feature type="region of interest" description="Disordered" evidence="6">
    <location>
        <begin position="15"/>
        <end position="59"/>
    </location>
</feature>
<feature type="region of interest" description="Disordered" evidence="6">
    <location>
        <begin position="403"/>
        <end position="425"/>
    </location>
</feature>
<evidence type="ECO:0000313" key="9">
    <source>
        <dbReference type="Proteomes" id="UP000887566"/>
    </source>
</evidence>
<keyword evidence="5" id="KW-0175">Coiled coil</keyword>
<dbReference type="PANTHER" id="PTHR23319">
    <property type="entry name" value="GRAM DOMAIN CONTAINING 1B, ISOFORM E"/>
    <property type="match status" value="1"/>
</dbReference>
<evidence type="ECO:0000256" key="4">
    <source>
        <dbReference type="ARBA" id="ARBA00023136"/>
    </source>
</evidence>
<dbReference type="CDD" id="cd13220">
    <property type="entry name" value="PH-GRAM_GRAMDC"/>
    <property type="match status" value="1"/>
</dbReference>
<evidence type="ECO:0000256" key="6">
    <source>
        <dbReference type="SAM" id="MobiDB-lite"/>
    </source>
</evidence>
<evidence type="ECO:0000256" key="2">
    <source>
        <dbReference type="ARBA" id="ARBA00022692"/>
    </source>
</evidence>
<evidence type="ECO:0000313" key="10">
    <source>
        <dbReference type="WBParaSite" id="PSAMB.scaffold1246size33867.g11846.t1"/>
    </source>
</evidence>
<dbReference type="WBParaSite" id="PSAMB.scaffold1246size33867.g11846.t1">
    <property type="protein sequence ID" value="PSAMB.scaffold1246size33867.g11846.t1"/>
    <property type="gene ID" value="PSAMB.scaffold1246size33867.g11846"/>
</dbReference>
<feature type="transmembrane region" description="Helical" evidence="7">
    <location>
        <begin position="767"/>
        <end position="788"/>
    </location>
</feature>
<evidence type="ECO:0000256" key="5">
    <source>
        <dbReference type="SAM" id="Coils"/>
    </source>
</evidence>
<sequence length="889" mass="97485">MPSFSREFELDFDAVNGRDEGVAGRKPRHNTMATSDLQRLRKKPPDETSPELQPITRPKSFSISWRFPIKKPNFSAASRSSSGSSSGKKLSFALPSDHQSSACSAAGTAANVSTDESQLLATMDAFSQSDLLNRSGDHRSAENASSNVDVVFEAATPLSETPPSMKGGHGGLMTSTSSSISSASSSGGNSSGKKKSVASAGCDNGARDDASTHSRSSSPKLLHDKKDRKARESASSSSTGIGRSLKNFLNPNYKSRYEQFRKLFKGIPESDKFVIDYSCAFQREILVHGRMYLTQHNVCFYANIFKWETCLTIPFKDITHITKERTAKVIPNAIQMLTSNGDKYFFATFGSRDKSYMMIFRLWQLALLEKTTTPQEMWTWAQHGYQEADLSVSDDDDEISSVRTDMSLPPLRDNNNHLDSPRGHIPQVRSVPVLRSSGGLSSSPDMGRPDSEFPIAIPLPSSITEEEVASDSSENDGVELNCPCTSHSGKQLLDSVYPLSVDQMFILLFTESPWYHQFAATVKKTAQARLFAGISGFSATTWRMDDDDMALKMRTVSYTMALNHAMAPKTTTATEKQTCHQYGKAGQLYVVHAETQNTGVPYADNFYVLVTYCITRVSANECRLKVHGGIVYKKSIWGIVKGFIEKGTYSGLEEHYTALDATLKAECAKLGLPAERAKAAAAASDSSPAPSMTVMKKTLKKKMPRSRSSSDENDKMLDALSSLPRAPTAIPPGVSSKSSSLSRRERMNAEAASILAAPHAKNARLEFYAKAILAVLCILLLLNCALFVRLTFMQPTTSCSHRLVEVLASSDKVDTEDLLKIYRMDRQHAALSSLERTIDSLNRVETQLLELKSSMDSARDQLHLQAQLKEMASNSAGKGAHLGSLHDEQ</sequence>
<evidence type="ECO:0000256" key="1">
    <source>
        <dbReference type="ARBA" id="ARBA00004167"/>
    </source>
</evidence>
<dbReference type="InterPro" id="IPR004182">
    <property type="entry name" value="GRAM"/>
</dbReference>
<reference evidence="10" key="1">
    <citation type="submission" date="2022-11" db="UniProtKB">
        <authorList>
            <consortium name="WormBaseParasite"/>
        </authorList>
    </citation>
    <scope>IDENTIFICATION</scope>
</reference>
<feature type="region of interest" description="Disordered" evidence="6">
    <location>
        <begin position="157"/>
        <end position="243"/>
    </location>
</feature>
<dbReference type="GO" id="GO:0032934">
    <property type="term" value="F:sterol binding"/>
    <property type="evidence" value="ECO:0007669"/>
    <property type="project" value="TreeGrafter"/>
</dbReference>
<feature type="region of interest" description="Disordered" evidence="6">
    <location>
        <begin position="74"/>
        <end position="114"/>
    </location>
</feature>
<dbReference type="InterPro" id="IPR031968">
    <property type="entry name" value="VASt"/>
</dbReference>
<dbReference type="AlphaFoldDB" id="A0A914UTQ4"/>
<keyword evidence="9" id="KW-1185">Reference proteome</keyword>
<dbReference type="SMART" id="SM00568">
    <property type="entry name" value="GRAM"/>
    <property type="match status" value="1"/>
</dbReference>
<evidence type="ECO:0000256" key="3">
    <source>
        <dbReference type="ARBA" id="ARBA00022989"/>
    </source>
</evidence>
<dbReference type="PROSITE" id="PS51778">
    <property type="entry name" value="VAST"/>
    <property type="match status" value="1"/>
</dbReference>
<keyword evidence="3 7" id="KW-1133">Transmembrane helix</keyword>
<organism evidence="9 10">
    <name type="scientific">Plectus sambesii</name>
    <dbReference type="NCBI Taxonomy" id="2011161"/>
    <lineage>
        <taxon>Eukaryota</taxon>
        <taxon>Metazoa</taxon>
        <taxon>Ecdysozoa</taxon>
        <taxon>Nematoda</taxon>
        <taxon>Chromadorea</taxon>
        <taxon>Plectida</taxon>
        <taxon>Plectina</taxon>
        <taxon>Plectoidea</taxon>
        <taxon>Plectidae</taxon>
        <taxon>Plectus</taxon>
    </lineage>
</organism>
<accession>A0A914UTQ4</accession>
<feature type="compositionally biased region" description="Low complexity" evidence="6">
    <location>
        <begin position="74"/>
        <end position="94"/>
    </location>
</feature>
<keyword evidence="2 7" id="KW-0812">Transmembrane</keyword>
<dbReference type="Pfam" id="PF16016">
    <property type="entry name" value="VASt"/>
    <property type="match status" value="1"/>
</dbReference>
<name>A0A914UTQ4_9BILA</name>
<dbReference type="GO" id="GO:0005886">
    <property type="term" value="C:plasma membrane"/>
    <property type="evidence" value="ECO:0007669"/>
    <property type="project" value="TreeGrafter"/>
</dbReference>
<evidence type="ECO:0000256" key="7">
    <source>
        <dbReference type="SAM" id="Phobius"/>
    </source>
</evidence>
<dbReference type="GO" id="GO:0005789">
    <property type="term" value="C:endoplasmic reticulum membrane"/>
    <property type="evidence" value="ECO:0007669"/>
    <property type="project" value="TreeGrafter"/>
</dbReference>
<keyword evidence="4 7" id="KW-0472">Membrane</keyword>
<feature type="domain" description="VASt" evidence="8">
    <location>
        <begin position="488"/>
        <end position="671"/>
    </location>
</feature>
<feature type="coiled-coil region" evidence="5">
    <location>
        <begin position="824"/>
        <end position="861"/>
    </location>
</feature>
<comment type="subcellular location">
    <subcellularLocation>
        <location evidence="1">Membrane</location>
        <topology evidence="1">Single-pass membrane protein</topology>
    </subcellularLocation>
</comment>
<dbReference type="Gene3D" id="2.30.29.30">
    <property type="entry name" value="Pleckstrin-homology domain (PH domain)/Phosphotyrosine-binding domain (PTB)"/>
    <property type="match status" value="1"/>
</dbReference>
<proteinExistence type="predicted"/>
<dbReference type="InterPro" id="IPR011993">
    <property type="entry name" value="PH-like_dom_sf"/>
</dbReference>
<feature type="compositionally biased region" description="Basic and acidic residues" evidence="6">
    <location>
        <begin position="221"/>
        <end position="232"/>
    </location>
</feature>
<dbReference type="PANTHER" id="PTHR23319:SF4">
    <property type="entry name" value="GRAM DOMAIN CONTAINING 1B, ISOFORM E"/>
    <property type="match status" value="1"/>
</dbReference>
<feature type="region of interest" description="Disordered" evidence="6">
    <location>
        <begin position="681"/>
        <end position="714"/>
    </location>
</feature>
<protein>
    <submittedName>
        <fullName evidence="10">VASt domain-containing protein</fullName>
    </submittedName>
</protein>
<dbReference type="Pfam" id="PF02893">
    <property type="entry name" value="GRAM"/>
    <property type="match status" value="1"/>
</dbReference>
<dbReference type="Proteomes" id="UP000887566">
    <property type="component" value="Unplaced"/>
</dbReference>
<dbReference type="GO" id="GO:0140268">
    <property type="term" value="C:endoplasmic reticulum-plasma membrane contact site"/>
    <property type="evidence" value="ECO:0007669"/>
    <property type="project" value="TreeGrafter"/>
</dbReference>
<feature type="compositionally biased region" description="Low complexity" evidence="6">
    <location>
        <begin position="681"/>
        <end position="696"/>
    </location>
</feature>
<dbReference type="InterPro" id="IPR051482">
    <property type="entry name" value="Cholesterol_transport"/>
</dbReference>
<evidence type="ECO:0000259" key="8">
    <source>
        <dbReference type="PROSITE" id="PS51778"/>
    </source>
</evidence>
<dbReference type="GO" id="GO:0032366">
    <property type="term" value="P:intracellular sterol transport"/>
    <property type="evidence" value="ECO:0007669"/>
    <property type="project" value="TreeGrafter"/>
</dbReference>